<keyword evidence="1 6" id="KW-0645">Protease</keyword>
<dbReference type="RefSeq" id="WP_011523654.1">
    <property type="nucleotide sequence ID" value="NC_008009.1"/>
</dbReference>
<protein>
    <submittedName>
        <fullName evidence="9">Peptidase M48, Ste24p</fullName>
    </submittedName>
</protein>
<evidence type="ECO:0000256" key="5">
    <source>
        <dbReference type="ARBA" id="ARBA00023049"/>
    </source>
</evidence>
<keyword evidence="7" id="KW-0812">Transmembrane</keyword>
<dbReference type="PANTHER" id="PTHR34978">
    <property type="entry name" value="POSSIBLE SENSOR-TRANSDUCER PROTEIN BLAR"/>
    <property type="match status" value="1"/>
</dbReference>
<feature type="domain" description="Peptidase M48" evidence="8">
    <location>
        <begin position="144"/>
        <end position="204"/>
    </location>
</feature>
<reference evidence="9 10" key="1">
    <citation type="journal article" date="2009" name="Appl. Environ. Microbiol.">
        <title>Three genomes from the phylum Acidobacteria provide insight into the lifestyles of these microorganisms in soils.</title>
        <authorList>
            <person name="Ward N.L."/>
            <person name="Challacombe J.F."/>
            <person name="Janssen P.H."/>
            <person name="Henrissat B."/>
            <person name="Coutinho P.M."/>
            <person name="Wu M."/>
            <person name="Xie G."/>
            <person name="Haft D.H."/>
            <person name="Sait M."/>
            <person name="Badger J."/>
            <person name="Barabote R.D."/>
            <person name="Bradley B."/>
            <person name="Brettin T.S."/>
            <person name="Brinkac L.M."/>
            <person name="Bruce D."/>
            <person name="Creasy T."/>
            <person name="Daugherty S.C."/>
            <person name="Davidsen T.M."/>
            <person name="DeBoy R.T."/>
            <person name="Detter J.C."/>
            <person name="Dodson R.J."/>
            <person name="Durkin A.S."/>
            <person name="Ganapathy A."/>
            <person name="Gwinn-Giglio M."/>
            <person name="Han C.S."/>
            <person name="Khouri H."/>
            <person name="Kiss H."/>
            <person name="Kothari S.P."/>
            <person name="Madupu R."/>
            <person name="Nelson K.E."/>
            <person name="Nelson W.C."/>
            <person name="Paulsen I."/>
            <person name="Penn K."/>
            <person name="Ren Q."/>
            <person name="Rosovitz M.J."/>
            <person name="Selengut J.D."/>
            <person name="Shrivastava S."/>
            <person name="Sullivan S.A."/>
            <person name="Tapia R."/>
            <person name="Thompson L.S."/>
            <person name="Watkins K.L."/>
            <person name="Yang Q."/>
            <person name="Yu C."/>
            <person name="Zafar N."/>
            <person name="Zhou L."/>
            <person name="Kuske C.R."/>
        </authorList>
    </citation>
    <scope>NUCLEOTIDE SEQUENCE [LARGE SCALE GENOMIC DNA]</scope>
    <source>
        <strain evidence="9 10">Ellin345</strain>
    </source>
</reference>
<dbReference type="EMBL" id="CP000360">
    <property type="protein sequence ID" value="ABF41853.1"/>
    <property type="molecule type" value="Genomic_DNA"/>
</dbReference>
<dbReference type="Proteomes" id="UP000002432">
    <property type="component" value="Chromosome"/>
</dbReference>
<proteinExistence type="inferred from homology"/>
<dbReference type="STRING" id="204669.Acid345_2852"/>
<feature type="transmembrane region" description="Helical" evidence="7">
    <location>
        <begin position="87"/>
        <end position="113"/>
    </location>
</feature>
<evidence type="ECO:0000313" key="9">
    <source>
        <dbReference type="EMBL" id="ABF41853.1"/>
    </source>
</evidence>
<feature type="transmembrane region" description="Helical" evidence="7">
    <location>
        <begin position="6"/>
        <end position="31"/>
    </location>
</feature>
<dbReference type="GO" id="GO:0006508">
    <property type="term" value="P:proteolysis"/>
    <property type="evidence" value="ECO:0007669"/>
    <property type="project" value="UniProtKB-KW"/>
</dbReference>
<dbReference type="AlphaFoldDB" id="Q1IMP7"/>
<feature type="transmembrane region" description="Helical" evidence="7">
    <location>
        <begin position="52"/>
        <end position="75"/>
    </location>
</feature>
<dbReference type="InterPro" id="IPR001915">
    <property type="entry name" value="Peptidase_M48"/>
</dbReference>
<dbReference type="PANTHER" id="PTHR34978:SF3">
    <property type="entry name" value="SLR0241 PROTEIN"/>
    <property type="match status" value="1"/>
</dbReference>
<keyword evidence="3 6" id="KW-0378">Hydrolase</keyword>
<dbReference type="CDD" id="cd07326">
    <property type="entry name" value="M56_BlaR1_MecR1_like"/>
    <property type="match status" value="1"/>
</dbReference>
<name>Q1IMP7_KORVE</name>
<evidence type="ECO:0000256" key="7">
    <source>
        <dbReference type="SAM" id="Phobius"/>
    </source>
</evidence>
<dbReference type="EnsemblBacteria" id="ABF41853">
    <property type="protein sequence ID" value="ABF41853"/>
    <property type="gene ID" value="Acid345_2852"/>
</dbReference>
<evidence type="ECO:0000256" key="3">
    <source>
        <dbReference type="ARBA" id="ARBA00022801"/>
    </source>
</evidence>
<dbReference type="GO" id="GO:0004222">
    <property type="term" value="F:metalloendopeptidase activity"/>
    <property type="evidence" value="ECO:0007669"/>
    <property type="project" value="InterPro"/>
</dbReference>
<evidence type="ECO:0000256" key="2">
    <source>
        <dbReference type="ARBA" id="ARBA00022723"/>
    </source>
</evidence>
<dbReference type="HOGENOM" id="CLU_873716_0_0_0"/>
<evidence type="ECO:0000256" key="4">
    <source>
        <dbReference type="ARBA" id="ARBA00022833"/>
    </source>
</evidence>
<dbReference type="InterPro" id="IPR052173">
    <property type="entry name" value="Beta-lactam_resp_regulator"/>
</dbReference>
<comment type="similarity">
    <text evidence="6">Belongs to the peptidase M48 family.</text>
</comment>
<sequence length="318" mass="34311">MSDSYVLILVLYTLASFSAVLAIAEAFLWLVRKPVLRSIERFRPQDGVVAHVVVYAFPAVLAFLLTAFSAVPGYFHGEPIGTHEMPGAVLVALALVGLYALVAPLCNVVSMMWRTRVRTQRWMASSVVKESFGGVPLVEVGSEQAFVVAAGLVKKQIFVSSLVRRLLSPRELRAVLRHENAHCKQNHNIARLIVALTPRILSRSGSDEKLSELIEYAADDAVLDVPGDALNLASAVVALARQSATAAGMLYSALVDPAHTATLERRVERLVLARPILRGNILGKLAFACVAVVAATAMIGSLPLAQAGFRETLELLVR</sequence>
<evidence type="ECO:0000313" key="10">
    <source>
        <dbReference type="Proteomes" id="UP000002432"/>
    </source>
</evidence>
<keyword evidence="5 6" id="KW-0482">Metalloprotease</keyword>
<comment type="cofactor">
    <cofactor evidence="6">
        <name>Zn(2+)</name>
        <dbReference type="ChEBI" id="CHEBI:29105"/>
    </cofactor>
    <text evidence="6">Binds 1 zinc ion per subunit.</text>
</comment>
<evidence type="ECO:0000256" key="1">
    <source>
        <dbReference type="ARBA" id="ARBA00022670"/>
    </source>
</evidence>
<keyword evidence="7" id="KW-1133">Transmembrane helix</keyword>
<keyword evidence="7" id="KW-0472">Membrane</keyword>
<dbReference type="GO" id="GO:0046872">
    <property type="term" value="F:metal ion binding"/>
    <property type="evidence" value="ECO:0007669"/>
    <property type="project" value="UniProtKB-KW"/>
</dbReference>
<keyword evidence="10" id="KW-1185">Reference proteome</keyword>
<dbReference type="Gene3D" id="3.30.2010.10">
    <property type="entry name" value="Metalloproteases ('zincins'), catalytic domain"/>
    <property type="match status" value="1"/>
</dbReference>
<dbReference type="KEGG" id="aba:Acid345_2852"/>
<evidence type="ECO:0000256" key="6">
    <source>
        <dbReference type="RuleBase" id="RU003983"/>
    </source>
</evidence>
<dbReference type="OrthoDB" id="9785340at2"/>
<gene>
    <name evidence="9" type="ordered locus">Acid345_2852</name>
</gene>
<keyword evidence="4 6" id="KW-0862">Zinc</keyword>
<dbReference type="eggNOG" id="COG0501">
    <property type="taxonomic scope" value="Bacteria"/>
</dbReference>
<feature type="transmembrane region" description="Helical" evidence="7">
    <location>
        <begin position="285"/>
        <end position="309"/>
    </location>
</feature>
<accession>Q1IMP7</accession>
<keyword evidence="2" id="KW-0479">Metal-binding</keyword>
<dbReference type="Pfam" id="PF01435">
    <property type="entry name" value="Peptidase_M48"/>
    <property type="match status" value="1"/>
</dbReference>
<evidence type="ECO:0000259" key="8">
    <source>
        <dbReference type="Pfam" id="PF01435"/>
    </source>
</evidence>
<organism evidence="9 10">
    <name type="scientific">Koribacter versatilis (strain Ellin345)</name>
    <dbReference type="NCBI Taxonomy" id="204669"/>
    <lineage>
        <taxon>Bacteria</taxon>
        <taxon>Pseudomonadati</taxon>
        <taxon>Acidobacteriota</taxon>
        <taxon>Terriglobia</taxon>
        <taxon>Terriglobales</taxon>
        <taxon>Candidatus Korobacteraceae</taxon>
        <taxon>Candidatus Korobacter</taxon>
    </lineage>
</organism>